<feature type="domain" description="DhaL" evidence="1">
    <location>
        <begin position="18"/>
        <end position="209"/>
    </location>
</feature>
<evidence type="ECO:0000259" key="1">
    <source>
        <dbReference type="PROSITE" id="PS51480"/>
    </source>
</evidence>
<reference evidence="3" key="1">
    <citation type="submission" date="2019-11" db="EMBL/GenBank/DDBJ databases">
        <title>Genome sequence of Heliorestis convoluta strain HH, an alkaliphilic and minimalistic phototrophic bacterium from a soda lake in Egypt.</title>
        <authorList>
            <person name="Dewey E.D."/>
            <person name="Stokes L.M."/>
            <person name="Burchell B.M."/>
            <person name="Shaffer K.N."/>
            <person name="Huntington A.M."/>
            <person name="Baker J.M."/>
            <person name="Nadendla S."/>
            <person name="Giglio M.G."/>
            <person name="Touchman J.W."/>
            <person name="Blankenship R.E."/>
            <person name="Madigan M.T."/>
            <person name="Sattley W.M."/>
        </authorList>
    </citation>
    <scope>NUCLEOTIDE SEQUENCE [LARGE SCALE GENOMIC DNA]</scope>
    <source>
        <strain evidence="3">HH</strain>
    </source>
</reference>
<dbReference type="KEGG" id="hcv:FTV88_2002"/>
<keyword evidence="2" id="KW-0808">Transferase</keyword>
<dbReference type="InterPro" id="IPR048394">
    <property type="entry name" value="FakA-like_M"/>
</dbReference>
<dbReference type="Pfam" id="PF02734">
    <property type="entry name" value="Dak2"/>
    <property type="match status" value="1"/>
</dbReference>
<dbReference type="Gene3D" id="1.25.40.340">
    <property type="match status" value="1"/>
</dbReference>
<dbReference type="EMBL" id="CP045875">
    <property type="protein sequence ID" value="QGG48100.1"/>
    <property type="molecule type" value="Genomic_DNA"/>
</dbReference>
<dbReference type="PANTHER" id="PTHR33434">
    <property type="entry name" value="DEGV DOMAIN-CONTAINING PROTEIN DR_1986-RELATED"/>
    <property type="match status" value="1"/>
</dbReference>
<dbReference type="Pfam" id="PF13684">
    <property type="entry name" value="FakA-like_C"/>
    <property type="match status" value="1"/>
</dbReference>
<dbReference type="SMART" id="SM01121">
    <property type="entry name" value="Dak1_2"/>
    <property type="match status" value="1"/>
</dbReference>
<dbReference type="InterPro" id="IPR033470">
    <property type="entry name" value="FakA-like_C"/>
</dbReference>
<evidence type="ECO:0000313" key="2">
    <source>
        <dbReference type="EMBL" id="QGG48100.1"/>
    </source>
</evidence>
<gene>
    <name evidence="2" type="ORF">FTV88_2002</name>
</gene>
<keyword evidence="3" id="KW-1185">Reference proteome</keyword>
<dbReference type="Proteomes" id="UP000366051">
    <property type="component" value="Chromosome"/>
</dbReference>
<dbReference type="OrthoDB" id="9760324at2"/>
<dbReference type="EC" id="2.7.-.-" evidence="2"/>
<dbReference type="RefSeq" id="WP_153725355.1">
    <property type="nucleotide sequence ID" value="NZ_CP045875.1"/>
</dbReference>
<dbReference type="AlphaFoldDB" id="A0A5Q2N756"/>
<sequence>MSTASKSPKDRRVALRGNDVIRLLQGGAFYVAQKKDIIDRLNVFPVPDGDTGTNLSLTLQSAVASLPVDEDHVGKVAALTAKGALLGARGNSGVIFSQLIWGWAKELEKKKVVTAQDWAGGMVKGVELAYSAVMKPVEGTILTVSKAAALAAQKAAKRGHSFDEVFMKAIEAGQEALARTPELLPILKEANVVDAGGQGYLFFLQGSYKALQGETWEDAGAVEFVEEDWQKRERFHQKIEEATHFTYCTEFIVRGQALPIQVLRHSLEKYGDSVLVVGDATVAKCHVHTDRPWLALEKGGLYGTLHEISISNMKDQRREKESLLVDKVSLAMIASAPSEGWAQLLRKQGVRAIVSGGSTCNPSAQDWVRAIEEAGTTFAILLPNHSNLILAARQAVQMIGADRALVVPTKNLASGLAAAFQFEPEKSIEDNMKAMSQGYEALRYAEITRAVRDVTIHGIEVKEGQLLGLYDHKVVASGTVMEEVIVQTIQQERDDWELISLYTGEGLEKQEIENVIAVLEEHFPDAEIEQFETGQPLYPYLIGLE</sequence>
<dbReference type="InterPro" id="IPR050270">
    <property type="entry name" value="DegV_domain_contain"/>
</dbReference>
<dbReference type="NCBIfam" id="TIGR03599">
    <property type="entry name" value="YloV"/>
    <property type="match status" value="1"/>
</dbReference>
<dbReference type="InterPro" id="IPR036117">
    <property type="entry name" value="DhaL_dom_sf"/>
</dbReference>
<accession>A0A5Q2N756</accession>
<dbReference type="SUPFAM" id="SSF101473">
    <property type="entry name" value="DhaL-like"/>
    <property type="match status" value="1"/>
</dbReference>
<dbReference type="Pfam" id="PF21645">
    <property type="entry name" value="FakA-like_M"/>
    <property type="match status" value="1"/>
</dbReference>
<dbReference type="SMART" id="SM01120">
    <property type="entry name" value="Dak2"/>
    <property type="match status" value="1"/>
</dbReference>
<dbReference type="PROSITE" id="PS51480">
    <property type="entry name" value="DHAL"/>
    <property type="match status" value="1"/>
</dbReference>
<dbReference type="InterPro" id="IPR004007">
    <property type="entry name" value="DhaL_dom"/>
</dbReference>
<evidence type="ECO:0000313" key="3">
    <source>
        <dbReference type="Proteomes" id="UP000366051"/>
    </source>
</evidence>
<organism evidence="2 3">
    <name type="scientific">Heliorestis convoluta</name>
    <dbReference type="NCBI Taxonomy" id="356322"/>
    <lineage>
        <taxon>Bacteria</taxon>
        <taxon>Bacillati</taxon>
        <taxon>Bacillota</taxon>
        <taxon>Clostridia</taxon>
        <taxon>Eubacteriales</taxon>
        <taxon>Heliobacteriaceae</taxon>
        <taxon>Heliorestis</taxon>
    </lineage>
</organism>
<dbReference type="GO" id="GO:0004371">
    <property type="term" value="F:glycerone kinase activity"/>
    <property type="evidence" value="ECO:0007669"/>
    <property type="project" value="InterPro"/>
</dbReference>
<proteinExistence type="predicted"/>
<dbReference type="GO" id="GO:0006071">
    <property type="term" value="P:glycerol metabolic process"/>
    <property type="evidence" value="ECO:0007669"/>
    <property type="project" value="InterPro"/>
</dbReference>
<dbReference type="InterPro" id="IPR019986">
    <property type="entry name" value="YloV-like"/>
</dbReference>
<protein>
    <submittedName>
        <fullName evidence="2">DAK2 domain-containing protein</fullName>
        <ecNumber evidence="2">2.7.-.-</ecNumber>
    </submittedName>
</protein>
<dbReference type="PANTHER" id="PTHR33434:SF4">
    <property type="entry name" value="PHOSPHATASE PROTEIN"/>
    <property type="match status" value="1"/>
</dbReference>
<name>A0A5Q2N756_9FIRM</name>